<feature type="compositionally biased region" description="Basic and acidic residues" evidence="1">
    <location>
        <begin position="158"/>
        <end position="172"/>
    </location>
</feature>
<protein>
    <submittedName>
        <fullName evidence="2">TonB C-terminal domain-containing protein</fullName>
    </submittedName>
</protein>
<proteinExistence type="predicted"/>
<accession>A0A9E8HNK8</accession>
<gene>
    <name evidence="2" type="ORF">NNL22_08240</name>
</gene>
<feature type="region of interest" description="Disordered" evidence="1">
    <location>
        <begin position="50"/>
        <end position="190"/>
    </location>
</feature>
<evidence type="ECO:0000256" key="1">
    <source>
        <dbReference type="SAM" id="MobiDB-lite"/>
    </source>
</evidence>
<feature type="compositionally biased region" description="Basic and acidic residues" evidence="1">
    <location>
        <begin position="73"/>
        <end position="93"/>
    </location>
</feature>
<dbReference type="KEGG" id="asem:NNL22_08240"/>
<reference evidence="2" key="1">
    <citation type="submission" date="2022-07" db="EMBL/GenBank/DDBJ databases">
        <title>Alkalimarinus sp. nov., isolated from gut of a Alitta virens.</title>
        <authorList>
            <person name="Yang A.I."/>
            <person name="Shin N.-R."/>
        </authorList>
    </citation>
    <scope>NUCLEOTIDE SEQUENCE</scope>
    <source>
        <strain evidence="2">FA028</strain>
    </source>
</reference>
<dbReference type="Proteomes" id="UP001164472">
    <property type="component" value="Chromosome"/>
</dbReference>
<feature type="compositionally biased region" description="Polar residues" evidence="1">
    <location>
        <begin position="173"/>
        <end position="188"/>
    </location>
</feature>
<sequence length="291" mass="33188">MSYRKSKILFSILLIVSILLHGLAWWWVDIKELFKPEPLNNSTTVQITLQPPEPLVVPPKPKPPVQKPVPKAKNTDPIKEPIEEKPIEEERHLPTHNADTFASSNNSDRTATKIKRDDQTDNAKKEVKGDKTKDHKKEELKADKTERAKAKTVSSNKKGGEKKAKNTDKKPEINQTNSETKSKQVYSENHSEKLKMQNRYLERMMKQITNNLIPPRKPVRPGRGAISLVLGSDGYLVDAKIAESSGDFTLDLSVLEAIKRVHRFEVPSSERVASKYYTKLIIRYNETIFDQ</sequence>
<dbReference type="RefSeq" id="WP_251812819.1">
    <property type="nucleotide sequence ID" value="NZ_CP101527.1"/>
</dbReference>
<feature type="compositionally biased region" description="Basic and acidic residues" evidence="1">
    <location>
        <begin position="110"/>
        <end position="149"/>
    </location>
</feature>
<organism evidence="2 3">
    <name type="scientific">Alkalimarinus sediminis</name>
    <dbReference type="NCBI Taxonomy" id="1632866"/>
    <lineage>
        <taxon>Bacteria</taxon>
        <taxon>Pseudomonadati</taxon>
        <taxon>Pseudomonadota</taxon>
        <taxon>Gammaproteobacteria</taxon>
        <taxon>Alteromonadales</taxon>
        <taxon>Alteromonadaceae</taxon>
        <taxon>Alkalimarinus</taxon>
    </lineage>
</organism>
<evidence type="ECO:0000313" key="2">
    <source>
        <dbReference type="EMBL" id="UZW76557.1"/>
    </source>
</evidence>
<dbReference type="EMBL" id="CP101527">
    <property type="protein sequence ID" value="UZW76557.1"/>
    <property type="molecule type" value="Genomic_DNA"/>
</dbReference>
<feature type="compositionally biased region" description="Pro residues" evidence="1">
    <location>
        <begin position="51"/>
        <end position="67"/>
    </location>
</feature>
<dbReference type="Gene3D" id="3.30.1150.10">
    <property type="match status" value="1"/>
</dbReference>
<dbReference type="AlphaFoldDB" id="A0A9E8HNK8"/>
<keyword evidence="3" id="KW-1185">Reference proteome</keyword>
<name>A0A9E8HNK8_9ALTE</name>
<feature type="compositionally biased region" description="Polar residues" evidence="1">
    <location>
        <begin position="97"/>
        <end position="109"/>
    </location>
</feature>
<dbReference type="SUPFAM" id="SSF74653">
    <property type="entry name" value="TolA/TonB C-terminal domain"/>
    <property type="match status" value="1"/>
</dbReference>
<evidence type="ECO:0000313" key="3">
    <source>
        <dbReference type="Proteomes" id="UP001164472"/>
    </source>
</evidence>